<evidence type="ECO:0000256" key="5">
    <source>
        <dbReference type="ARBA" id="ARBA00013198"/>
    </source>
</evidence>
<evidence type="ECO:0000313" key="9">
    <source>
        <dbReference type="EMBL" id="PQA86241.1"/>
    </source>
</evidence>
<evidence type="ECO:0000313" key="10">
    <source>
        <dbReference type="Proteomes" id="UP000239504"/>
    </source>
</evidence>
<dbReference type="InterPro" id="IPR006148">
    <property type="entry name" value="Glc/Gal-6P_isomerase"/>
</dbReference>
<dbReference type="OrthoDB" id="9810967at2"/>
<feature type="domain" description="Glucosamine/galactosamine-6-phosphate isomerase" evidence="8">
    <location>
        <begin position="12"/>
        <end position="222"/>
    </location>
</feature>
<evidence type="ECO:0000256" key="1">
    <source>
        <dbReference type="ARBA" id="ARBA00000832"/>
    </source>
</evidence>
<dbReference type="NCBIfam" id="TIGR01198">
    <property type="entry name" value="pgl"/>
    <property type="match status" value="1"/>
</dbReference>
<protein>
    <recommendedName>
        <fullName evidence="6 7">6-phosphogluconolactonase</fullName>
        <shortName evidence="7">6PGL</shortName>
        <ecNumber evidence="5 7">3.1.1.31</ecNumber>
    </recommendedName>
</protein>
<name>A0A2S7K1A4_9PROT</name>
<comment type="catalytic activity">
    <reaction evidence="1 7">
        <text>6-phospho-D-glucono-1,5-lactone + H2O = 6-phospho-D-gluconate + H(+)</text>
        <dbReference type="Rhea" id="RHEA:12556"/>
        <dbReference type="ChEBI" id="CHEBI:15377"/>
        <dbReference type="ChEBI" id="CHEBI:15378"/>
        <dbReference type="ChEBI" id="CHEBI:57955"/>
        <dbReference type="ChEBI" id="CHEBI:58759"/>
        <dbReference type="EC" id="3.1.1.31"/>
    </reaction>
</comment>
<dbReference type="InterPro" id="IPR037171">
    <property type="entry name" value="NagB/RpiA_transferase-like"/>
</dbReference>
<dbReference type="GO" id="GO:0017057">
    <property type="term" value="F:6-phosphogluconolactonase activity"/>
    <property type="evidence" value="ECO:0007669"/>
    <property type="project" value="UniProtKB-UniRule"/>
</dbReference>
<evidence type="ECO:0000256" key="4">
    <source>
        <dbReference type="ARBA" id="ARBA00010662"/>
    </source>
</evidence>
<dbReference type="GO" id="GO:0005975">
    <property type="term" value="P:carbohydrate metabolic process"/>
    <property type="evidence" value="ECO:0007669"/>
    <property type="project" value="UniProtKB-UniRule"/>
</dbReference>
<accession>A0A2S7K1A4</accession>
<gene>
    <name evidence="7 9" type="primary">pgl</name>
    <name evidence="9" type="ORF">CW354_17990</name>
</gene>
<evidence type="ECO:0000256" key="6">
    <source>
        <dbReference type="ARBA" id="ARBA00020337"/>
    </source>
</evidence>
<evidence type="ECO:0000256" key="7">
    <source>
        <dbReference type="RuleBase" id="RU365095"/>
    </source>
</evidence>
<organism evidence="9 10">
    <name type="scientific">Hyphococcus luteus</name>
    <dbReference type="NCBI Taxonomy" id="2058213"/>
    <lineage>
        <taxon>Bacteria</taxon>
        <taxon>Pseudomonadati</taxon>
        <taxon>Pseudomonadota</taxon>
        <taxon>Alphaproteobacteria</taxon>
        <taxon>Parvularculales</taxon>
        <taxon>Parvularculaceae</taxon>
        <taxon>Hyphococcus</taxon>
    </lineage>
</organism>
<dbReference type="RefSeq" id="WP_104831453.1">
    <property type="nucleotide sequence ID" value="NZ_PJCH01000015.1"/>
</dbReference>
<dbReference type="InterPro" id="IPR039104">
    <property type="entry name" value="6PGL"/>
</dbReference>
<sequence>MALEPAMTAFTSREALAMRISALIATELDRGARLNGSAAIAVSGGTTPKPLYEALAERDLPWGRIAVALIDERWVPPDHPRSNETFVRNAFAAATCARISGLYQDGVSAEKAAGRICAAGDRPAFNVVVLGMGEDGHTASWFPQAQGLANALRSDKPVCAVTARRSEATGDEVERITMSLSAIAKAPLVILTIAGGEKRAAFEAAMADGPVEDMPVRAILRARPDLLVCWAP</sequence>
<dbReference type="EC" id="3.1.1.31" evidence="5 7"/>
<dbReference type="Pfam" id="PF01182">
    <property type="entry name" value="Glucosamine_iso"/>
    <property type="match status" value="1"/>
</dbReference>
<dbReference type="GO" id="GO:0006098">
    <property type="term" value="P:pentose-phosphate shunt"/>
    <property type="evidence" value="ECO:0007669"/>
    <property type="project" value="UniProtKB-UniPathway"/>
</dbReference>
<evidence type="ECO:0000259" key="8">
    <source>
        <dbReference type="Pfam" id="PF01182"/>
    </source>
</evidence>
<keyword evidence="7" id="KW-0378">Hydrolase</keyword>
<evidence type="ECO:0000256" key="3">
    <source>
        <dbReference type="ARBA" id="ARBA00004961"/>
    </source>
</evidence>
<dbReference type="Gene3D" id="3.40.50.1360">
    <property type="match status" value="1"/>
</dbReference>
<evidence type="ECO:0000256" key="2">
    <source>
        <dbReference type="ARBA" id="ARBA00002681"/>
    </source>
</evidence>
<dbReference type="Proteomes" id="UP000239504">
    <property type="component" value="Unassembled WGS sequence"/>
</dbReference>
<dbReference type="PANTHER" id="PTHR11054:SF0">
    <property type="entry name" value="6-PHOSPHOGLUCONOLACTONASE"/>
    <property type="match status" value="1"/>
</dbReference>
<reference evidence="9 10" key="1">
    <citation type="submission" date="2017-12" db="EMBL/GenBank/DDBJ databases">
        <authorList>
            <person name="Hurst M.R.H."/>
        </authorList>
    </citation>
    <scope>NUCLEOTIDE SEQUENCE [LARGE SCALE GENOMIC DNA]</scope>
    <source>
        <strain evidence="9 10">SY-3-19</strain>
    </source>
</reference>
<dbReference type="SUPFAM" id="SSF100950">
    <property type="entry name" value="NagB/RpiA/CoA transferase-like"/>
    <property type="match status" value="1"/>
</dbReference>
<comment type="function">
    <text evidence="2 7">Hydrolysis of 6-phosphogluconolactone to 6-phosphogluconate.</text>
</comment>
<dbReference type="InterPro" id="IPR005900">
    <property type="entry name" value="6-phosphogluconolactonase_DevB"/>
</dbReference>
<dbReference type="PANTHER" id="PTHR11054">
    <property type="entry name" value="6-PHOSPHOGLUCONOLACTONASE"/>
    <property type="match status" value="1"/>
</dbReference>
<proteinExistence type="inferred from homology"/>
<keyword evidence="10" id="KW-1185">Reference proteome</keyword>
<comment type="caution">
    <text evidence="9">The sequence shown here is derived from an EMBL/GenBank/DDBJ whole genome shotgun (WGS) entry which is preliminary data.</text>
</comment>
<dbReference type="UniPathway" id="UPA00115">
    <property type="reaction ID" value="UER00409"/>
</dbReference>
<dbReference type="AlphaFoldDB" id="A0A2S7K1A4"/>
<dbReference type="CDD" id="cd01400">
    <property type="entry name" value="6PGL"/>
    <property type="match status" value="1"/>
</dbReference>
<comment type="similarity">
    <text evidence="4 7">Belongs to the glucosamine/galactosamine-6-phosphate isomerase family. 6-phosphogluconolactonase subfamily.</text>
</comment>
<dbReference type="EMBL" id="PJCH01000015">
    <property type="protein sequence ID" value="PQA86241.1"/>
    <property type="molecule type" value="Genomic_DNA"/>
</dbReference>
<comment type="pathway">
    <text evidence="3 7">Carbohydrate degradation; pentose phosphate pathway; D-ribulose 5-phosphate from D-glucose 6-phosphate (oxidative stage): step 2/3.</text>
</comment>